<dbReference type="PANTHER" id="PTHR22916">
    <property type="entry name" value="GLYCOSYLTRANSFERASE"/>
    <property type="match status" value="1"/>
</dbReference>
<evidence type="ECO:0000313" key="2">
    <source>
        <dbReference type="EMBL" id="NME07885.1"/>
    </source>
</evidence>
<dbReference type="GO" id="GO:0016758">
    <property type="term" value="F:hexosyltransferase activity"/>
    <property type="evidence" value="ECO:0007669"/>
    <property type="project" value="UniProtKB-ARBA"/>
</dbReference>
<proteinExistence type="predicted"/>
<dbReference type="EMBL" id="JABAFD010000001">
    <property type="protein sequence ID" value="NME07885.1"/>
    <property type="molecule type" value="Genomic_DNA"/>
</dbReference>
<sequence length="247" mass="28304">MKVSIITPVYNSEKFIKDTISSVLNQTYTNWEMILVDDCSTDNSKKIINEYVEKDSRFKYIKLSQNSGAAVARNTAIKAATGRFLAFLDSDDAWEPEKLDLQIKFMVENKVGFTFTSYKIVNEDGKLTDKIVSVPSTINYEELLKNTIIGCLTVVIDKEIVGDIQMPNLRARQDFVTWLSILKKGYTAYGINIPLARYRVVSNSISSNKLKMIRRNWKVYRDIEELSLVKSAYVTSYYVLNAVKKRL</sequence>
<evidence type="ECO:0000313" key="3">
    <source>
        <dbReference type="Proteomes" id="UP000573963"/>
    </source>
</evidence>
<dbReference type="FunFam" id="3.90.550.10:FF:000130">
    <property type="entry name" value="Family 2 glycosyl transferase"/>
    <property type="match status" value="1"/>
</dbReference>
<organism evidence="2 3">
    <name type="scientific">Paraclostridium bifermentans</name>
    <name type="common">Clostridium bifermentans</name>
    <dbReference type="NCBI Taxonomy" id="1490"/>
    <lineage>
        <taxon>Bacteria</taxon>
        <taxon>Bacillati</taxon>
        <taxon>Bacillota</taxon>
        <taxon>Clostridia</taxon>
        <taxon>Peptostreptococcales</taxon>
        <taxon>Peptostreptococcaceae</taxon>
        <taxon>Paraclostridium</taxon>
    </lineage>
</organism>
<dbReference type="PANTHER" id="PTHR22916:SF3">
    <property type="entry name" value="UDP-GLCNAC:BETAGAL BETA-1,3-N-ACETYLGLUCOSAMINYLTRANSFERASE-LIKE PROTEIN 1"/>
    <property type="match status" value="1"/>
</dbReference>
<dbReference type="InterPro" id="IPR001173">
    <property type="entry name" value="Glyco_trans_2-like"/>
</dbReference>
<accession>A0AA44IFF6</accession>
<evidence type="ECO:0000259" key="1">
    <source>
        <dbReference type="Pfam" id="PF00535"/>
    </source>
</evidence>
<dbReference type="Gene3D" id="3.90.550.10">
    <property type="entry name" value="Spore Coat Polysaccharide Biosynthesis Protein SpsA, Chain A"/>
    <property type="match status" value="1"/>
</dbReference>
<name>A0AA44IFF6_PARBF</name>
<dbReference type="AlphaFoldDB" id="A0AA44IFF6"/>
<protein>
    <submittedName>
        <fullName evidence="2">Glycosyltransferase family 2 protein</fullName>
    </submittedName>
</protein>
<comment type="caution">
    <text evidence="2">The sequence shown here is derived from an EMBL/GenBank/DDBJ whole genome shotgun (WGS) entry which is preliminary data.</text>
</comment>
<dbReference type="RefSeq" id="WP_150844657.1">
    <property type="nucleotide sequence ID" value="NZ_JABAFD010000001.1"/>
</dbReference>
<dbReference type="Proteomes" id="UP000573963">
    <property type="component" value="Unassembled WGS sequence"/>
</dbReference>
<dbReference type="Pfam" id="PF00535">
    <property type="entry name" value="Glycos_transf_2"/>
    <property type="match status" value="1"/>
</dbReference>
<dbReference type="CDD" id="cd00761">
    <property type="entry name" value="Glyco_tranf_GTA_type"/>
    <property type="match status" value="1"/>
</dbReference>
<gene>
    <name evidence="2" type="ORF">HF875_00065</name>
</gene>
<feature type="domain" description="Glycosyltransferase 2-like" evidence="1">
    <location>
        <begin position="4"/>
        <end position="127"/>
    </location>
</feature>
<dbReference type="InterPro" id="IPR029044">
    <property type="entry name" value="Nucleotide-diphossugar_trans"/>
</dbReference>
<dbReference type="SUPFAM" id="SSF53448">
    <property type="entry name" value="Nucleotide-diphospho-sugar transferases"/>
    <property type="match status" value="1"/>
</dbReference>
<reference evidence="2 3" key="1">
    <citation type="submission" date="2020-04" db="EMBL/GenBank/DDBJ databases">
        <authorList>
            <person name="Hitch T.C.A."/>
            <person name="Wylensek D."/>
            <person name="Clavel T."/>
        </authorList>
    </citation>
    <scope>NUCLEOTIDE SEQUENCE [LARGE SCALE GENOMIC DNA]</scope>
    <source>
        <strain evidence="2 3">Med78_4-601-WT-2</strain>
    </source>
</reference>